<dbReference type="Proteomes" id="UP000053676">
    <property type="component" value="Unassembled WGS sequence"/>
</dbReference>
<accession>W2TQT9</accession>
<dbReference type="KEGG" id="nai:NECAME_07071"/>
<dbReference type="EMBL" id="KI658036">
    <property type="protein sequence ID" value="ETN84044.1"/>
    <property type="molecule type" value="Genomic_DNA"/>
</dbReference>
<organism evidence="1 2">
    <name type="scientific">Necator americanus</name>
    <name type="common">Human hookworm</name>
    <dbReference type="NCBI Taxonomy" id="51031"/>
    <lineage>
        <taxon>Eukaryota</taxon>
        <taxon>Metazoa</taxon>
        <taxon>Ecdysozoa</taxon>
        <taxon>Nematoda</taxon>
        <taxon>Chromadorea</taxon>
        <taxon>Rhabditida</taxon>
        <taxon>Rhabditina</taxon>
        <taxon>Rhabditomorpha</taxon>
        <taxon>Strongyloidea</taxon>
        <taxon>Ancylostomatidae</taxon>
        <taxon>Bunostominae</taxon>
        <taxon>Necator</taxon>
    </lineage>
</organism>
<proteinExistence type="predicted"/>
<keyword evidence="2" id="KW-1185">Reference proteome</keyword>
<name>W2TQT9_NECAM</name>
<dbReference type="AlphaFoldDB" id="W2TQT9"/>
<evidence type="ECO:0000313" key="2">
    <source>
        <dbReference type="Proteomes" id="UP000053676"/>
    </source>
</evidence>
<protein>
    <submittedName>
        <fullName evidence="1">Uncharacterized protein</fullName>
    </submittedName>
</protein>
<gene>
    <name evidence="1" type="ORF">NECAME_07071</name>
</gene>
<reference evidence="2" key="1">
    <citation type="journal article" date="2014" name="Nat. Genet.">
        <title>Genome of the human hookworm Necator americanus.</title>
        <authorList>
            <person name="Tang Y.T."/>
            <person name="Gao X."/>
            <person name="Rosa B.A."/>
            <person name="Abubucker S."/>
            <person name="Hallsworth-Pepin K."/>
            <person name="Martin J."/>
            <person name="Tyagi R."/>
            <person name="Heizer E."/>
            <person name="Zhang X."/>
            <person name="Bhonagiri-Palsikar V."/>
            <person name="Minx P."/>
            <person name="Warren W.C."/>
            <person name="Wang Q."/>
            <person name="Zhan B."/>
            <person name="Hotez P.J."/>
            <person name="Sternberg P.W."/>
            <person name="Dougall A."/>
            <person name="Gaze S.T."/>
            <person name="Mulvenna J."/>
            <person name="Sotillo J."/>
            <person name="Ranganathan S."/>
            <person name="Rabelo E.M."/>
            <person name="Wilson R.K."/>
            <person name="Felgner P.L."/>
            <person name="Bethony J."/>
            <person name="Hawdon J.M."/>
            <person name="Gasser R.B."/>
            <person name="Loukas A."/>
            <person name="Mitreva M."/>
        </authorList>
    </citation>
    <scope>NUCLEOTIDE SEQUENCE [LARGE SCALE GENOMIC DNA]</scope>
</reference>
<evidence type="ECO:0000313" key="1">
    <source>
        <dbReference type="EMBL" id="ETN84044.1"/>
    </source>
</evidence>
<sequence length="76" mass="9033">MEIHYEKTPSVEERLALMYAKAAQVHRCRRHKTRQNRPELKGEPPVYHATVDVLVELWPVTRNVLQDKSLRNFKSH</sequence>